<dbReference type="Proteomes" id="UP000270094">
    <property type="component" value="Unassembled WGS sequence"/>
</dbReference>
<evidence type="ECO:0000313" key="1">
    <source>
        <dbReference type="EMBL" id="VDM69327.1"/>
    </source>
</evidence>
<name>A0A3P7IYL6_STRVU</name>
<dbReference type="EMBL" id="UYYB01011847">
    <property type="protein sequence ID" value="VDM69327.1"/>
    <property type="molecule type" value="Genomic_DNA"/>
</dbReference>
<evidence type="ECO:0000313" key="2">
    <source>
        <dbReference type="Proteomes" id="UP000270094"/>
    </source>
</evidence>
<accession>A0A3P7IYL6</accession>
<organism evidence="1 2">
    <name type="scientific">Strongylus vulgaris</name>
    <name type="common">Blood worm</name>
    <dbReference type="NCBI Taxonomy" id="40348"/>
    <lineage>
        <taxon>Eukaryota</taxon>
        <taxon>Metazoa</taxon>
        <taxon>Ecdysozoa</taxon>
        <taxon>Nematoda</taxon>
        <taxon>Chromadorea</taxon>
        <taxon>Rhabditida</taxon>
        <taxon>Rhabditina</taxon>
        <taxon>Rhabditomorpha</taxon>
        <taxon>Strongyloidea</taxon>
        <taxon>Strongylidae</taxon>
        <taxon>Strongylus</taxon>
    </lineage>
</organism>
<dbReference type="OrthoDB" id="5848683at2759"/>
<gene>
    <name evidence="1" type="ORF">SVUK_LOCUS4325</name>
</gene>
<reference evidence="1 2" key="1">
    <citation type="submission" date="2018-11" db="EMBL/GenBank/DDBJ databases">
        <authorList>
            <consortium name="Pathogen Informatics"/>
        </authorList>
    </citation>
    <scope>NUCLEOTIDE SEQUENCE [LARGE SCALE GENOMIC DNA]</scope>
</reference>
<sequence>MPTFSPLEEIEPSTLPANFTTIFERSTPLQYRHRLDYNSFNSLLLNRLPENGLHALTLDSRHVSMLKITKFVDTVKEAVEEICEELRNRNTLSKAEIKKEIDLSNEVQQLITSRYVETMMKMADACGEARDVPISLIADRFVSTLCNLV</sequence>
<protein>
    <submittedName>
        <fullName evidence="1">Uncharacterized protein</fullName>
    </submittedName>
</protein>
<keyword evidence="2" id="KW-1185">Reference proteome</keyword>
<dbReference type="AlphaFoldDB" id="A0A3P7IYL6"/>
<proteinExistence type="predicted"/>